<feature type="domain" description="LysM" evidence="2">
    <location>
        <begin position="26"/>
        <end position="69"/>
    </location>
</feature>
<feature type="domain" description="LysM" evidence="2">
    <location>
        <begin position="83"/>
        <end position="127"/>
    </location>
</feature>
<dbReference type="Gene3D" id="3.40.50.2300">
    <property type="match status" value="2"/>
</dbReference>
<evidence type="ECO:0000313" key="3">
    <source>
        <dbReference type="EMBL" id="UPQ79187.1"/>
    </source>
</evidence>
<evidence type="ECO:0000313" key="4">
    <source>
        <dbReference type="Proteomes" id="UP000830583"/>
    </source>
</evidence>
<dbReference type="InterPro" id="IPR028082">
    <property type="entry name" value="Peripla_BP_I"/>
</dbReference>
<name>A0ABY4KEF5_9FLAO</name>
<dbReference type="PANTHER" id="PTHR33734">
    <property type="entry name" value="LYSM DOMAIN-CONTAINING GPI-ANCHORED PROTEIN 2"/>
    <property type="match status" value="1"/>
</dbReference>
<accession>A0ABY4KEF5</accession>
<dbReference type="SMART" id="SM00257">
    <property type="entry name" value="LysM"/>
    <property type="match status" value="4"/>
</dbReference>
<dbReference type="Gene3D" id="3.10.350.10">
    <property type="entry name" value="LysM domain"/>
    <property type="match status" value="4"/>
</dbReference>
<protein>
    <submittedName>
        <fullName evidence="3">LysM peptidoglycan-binding domain-containing protein</fullName>
    </submittedName>
</protein>
<dbReference type="SUPFAM" id="SSF53822">
    <property type="entry name" value="Periplasmic binding protein-like I"/>
    <property type="match status" value="1"/>
</dbReference>
<reference evidence="3" key="1">
    <citation type="submission" date="2022-04" db="EMBL/GenBank/DDBJ databases">
        <title>Consumption of N2O by Flavobacterium azooxidireducens sp. nov. isolated from Decomposing Leaf Litter of Phragmites australis (Cav.).</title>
        <authorList>
            <person name="Behrendt U."/>
            <person name="Spanner T."/>
            <person name="Augustin J."/>
            <person name="Horn M.A."/>
            <person name="Kolb S."/>
            <person name="Ulrich A."/>
        </authorList>
    </citation>
    <scope>NUCLEOTIDE SEQUENCE</scope>
    <source>
        <strain evidence="3">IGB 4-14</strain>
    </source>
</reference>
<dbReference type="RefSeq" id="WP_248434181.1">
    <property type="nucleotide sequence ID" value="NZ_CP096205.1"/>
</dbReference>
<evidence type="ECO:0000256" key="1">
    <source>
        <dbReference type="SAM" id="SignalP"/>
    </source>
</evidence>
<dbReference type="Pfam" id="PF01476">
    <property type="entry name" value="LysM"/>
    <property type="match status" value="4"/>
</dbReference>
<proteinExistence type="predicted"/>
<dbReference type="PANTHER" id="PTHR33734:SF22">
    <property type="entry name" value="MEMBRANE-BOUND LYTIC MUREIN TRANSGLYCOSYLASE D"/>
    <property type="match status" value="1"/>
</dbReference>
<organism evidence="3 4">
    <name type="scientific">Flavobacterium azooxidireducens</name>
    <dbReference type="NCBI Taxonomy" id="1871076"/>
    <lineage>
        <taxon>Bacteria</taxon>
        <taxon>Pseudomonadati</taxon>
        <taxon>Bacteroidota</taxon>
        <taxon>Flavobacteriia</taxon>
        <taxon>Flavobacteriales</taxon>
        <taxon>Flavobacteriaceae</taxon>
        <taxon>Flavobacterium</taxon>
    </lineage>
</organism>
<feature type="signal peptide" evidence="1">
    <location>
        <begin position="1"/>
        <end position="20"/>
    </location>
</feature>
<feature type="domain" description="LysM" evidence="2">
    <location>
        <begin position="145"/>
        <end position="188"/>
    </location>
</feature>
<dbReference type="EMBL" id="CP096205">
    <property type="protein sequence ID" value="UPQ79187.1"/>
    <property type="molecule type" value="Genomic_DNA"/>
</dbReference>
<dbReference type="InterPro" id="IPR018392">
    <property type="entry name" value="LysM"/>
</dbReference>
<sequence length="633" mass="71056">MKLVFKTVIIFLSVTNFLMAQPSNYKKHTVAKGETITQIAQKYKVTPYDIYRLNPDAQNGIQENTTLLIPTSAVTKEQNGNSKTHEVQPKETLFGIAKQYNTSVEELERLNPEVKKEGLKIGQTIQINGKKEEAKQEVISNGQAVYHEVQPKETMYGISKQYNISVEELELLNPEAKSGLIIGQKLIIKKGKSVETTTSTPAKKIEVPNNGKYLTYEVKPKETLFGLAKMFRLSQDELIALNPELKDGVRDGMMIKVPANVSVNTGTVRLVKDLSKSISVKEKKEIVLLFPFNVSNIESDTTLSTQARLKRDGFLNMTLDFYSGALMAIDSAKRLGLNFNVKIFDSQETKSSSNVLPIIRNNNVDKAHAVIGPFYPQYVEKAAELLNPHNVPVISPLRETSKSYSNLYQSMPSADFVKNVMFDYIRSKNGNMIALIDRKKAATKKFIEENHKDIYIAPLGEKGGVIGDSITPKLSKNKVNYFILETAATGMIFNAVAQCSKAKSEGYKAELVVLDINPTFETDEVFPRILKQNIIFPSLAKFQDTSESLGFATSYKKKNNVYPNQYAIRGFDLVFDTMLRLSQEEDFETTIQNTASEGIENKFDYEKKLASGYSNKGVYIMRYDEDLTAKPVE</sequence>
<dbReference type="CDD" id="cd00118">
    <property type="entry name" value="LysM"/>
    <property type="match status" value="4"/>
</dbReference>
<dbReference type="Proteomes" id="UP000830583">
    <property type="component" value="Chromosome"/>
</dbReference>
<evidence type="ECO:0000259" key="2">
    <source>
        <dbReference type="PROSITE" id="PS51782"/>
    </source>
</evidence>
<keyword evidence="4" id="KW-1185">Reference proteome</keyword>
<dbReference type="SUPFAM" id="SSF54106">
    <property type="entry name" value="LysM domain"/>
    <property type="match status" value="4"/>
</dbReference>
<keyword evidence="1" id="KW-0732">Signal</keyword>
<feature type="chain" id="PRO_5047469039" evidence="1">
    <location>
        <begin position="21"/>
        <end position="633"/>
    </location>
</feature>
<feature type="domain" description="LysM" evidence="2">
    <location>
        <begin position="214"/>
        <end position="257"/>
    </location>
</feature>
<dbReference type="InterPro" id="IPR036779">
    <property type="entry name" value="LysM_dom_sf"/>
</dbReference>
<gene>
    <name evidence="3" type="ORF">M0M57_16420</name>
</gene>
<dbReference type="PROSITE" id="PS51782">
    <property type="entry name" value="LYSM"/>
    <property type="match status" value="4"/>
</dbReference>